<dbReference type="InterPro" id="IPR006232">
    <property type="entry name" value="Suc6P_hydrolase"/>
</dbReference>
<organism evidence="8 9">
    <name type="scientific">Papilio machaon</name>
    <name type="common">Old World swallowtail butterfly</name>
    <dbReference type="NCBI Taxonomy" id="76193"/>
    <lineage>
        <taxon>Eukaryota</taxon>
        <taxon>Metazoa</taxon>
        <taxon>Ecdysozoa</taxon>
        <taxon>Arthropoda</taxon>
        <taxon>Hexapoda</taxon>
        <taxon>Insecta</taxon>
        <taxon>Pterygota</taxon>
        <taxon>Neoptera</taxon>
        <taxon>Endopterygota</taxon>
        <taxon>Lepidoptera</taxon>
        <taxon>Glossata</taxon>
        <taxon>Ditrysia</taxon>
        <taxon>Papilionoidea</taxon>
        <taxon>Papilionidae</taxon>
        <taxon>Papilioninae</taxon>
        <taxon>Papilio</taxon>
    </lineage>
</organism>
<dbReference type="Gene3D" id="2.115.10.20">
    <property type="entry name" value="Glycosyl hydrolase domain, family 43"/>
    <property type="match status" value="1"/>
</dbReference>
<dbReference type="CDD" id="cd08996">
    <property type="entry name" value="GH32_FFase"/>
    <property type="match status" value="1"/>
</dbReference>
<evidence type="ECO:0000259" key="7">
    <source>
        <dbReference type="Pfam" id="PF08244"/>
    </source>
</evidence>
<dbReference type="InterPro" id="IPR023296">
    <property type="entry name" value="Glyco_hydro_beta-prop_sf"/>
</dbReference>
<keyword evidence="2 4" id="KW-0378">Hydrolase</keyword>
<evidence type="ECO:0000256" key="1">
    <source>
        <dbReference type="ARBA" id="ARBA00009902"/>
    </source>
</evidence>
<dbReference type="STRING" id="76193.A0A194QXM3"/>
<dbReference type="InterPro" id="IPR001362">
    <property type="entry name" value="Glyco_hydro_32"/>
</dbReference>
<feature type="signal peptide" evidence="5">
    <location>
        <begin position="1"/>
        <end position="22"/>
    </location>
</feature>
<dbReference type="SMART" id="SM00640">
    <property type="entry name" value="Glyco_32"/>
    <property type="match status" value="1"/>
</dbReference>
<keyword evidence="5" id="KW-0732">Signal</keyword>
<dbReference type="GO" id="GO:0004564">
    <property type="term" value="F:beta-fructofuranosidase activity"/>
    <property type="evidence" value="ECO:0007669"/>
    <property type="project" value="UniProtKB-EC"/>
</dbReference>
<dbReference type="InParanoid" id="A0A194QXM3"/>
<feature type="chain" id="PRO_5008264715" description="Sucrose-6-phosphate hydrolase" evidence="5">
    <location>
        <begin position="23"/>
        <end position="515"/>
    </location>
</feature>
<evidence type="ECO:0000256" key="3">
    <source>
        <dbReference type="ARBA" id="ARBA00023295"/>
    </source>
</evidence>
<dbReference type="NCBIfam" id="TIGR01322">
    <property type="entry name" value="scrB_fam"/>
    <property type="match status" value="1"/>
</dbReference>
<dbReference type="InterPro" id="IPR013148">
    <property type="entry name" value="Glyco_hydro_32_N"/>
</dbReference>
<reference evidence="8 9" key="1">
    <citation type="journal article" date="2015" name="Nat. Commun.">
        <title>Outbred genome sequencing and CRISPR/Cas9 gene editing in butterflies.</title>
        <authorList>
            <person name="Li X."/>
            <person name="Fan D."/>
            <person name="Zhang W."/>
            <person name="Liu G."/>
            <person name="Zhang L."/>
            <person name="Zhao L."/>
            <person name="Fang X."/>
            <person name="Chen L."/>
            <person name="Dong Y."/>
            <person name="Chen Y."/>
            <person name="Ding Y."/>
            <person name="Zhao R."/>
            <person name="Feng M."/>
            <person name="Zhu Y."/>
            <person name="Feng Y."/>
            <person name="Jiang X."/>
            <person name="Zhu D."/>
            <person name="Xiang H."/>
            <person name="Feng X."/>
            <person name="Li S."/>
            <person name="Wang J."/>
            <person name="Zhang G."/>
            <person name="Kronforst M.R."/>
            <person name="Wang W."/>
        </authorList>
    </citation>
    <scope>NUCLEOTIDE SEQUENCE [LARGE SCALE GENOMIC DNA]</scope>
    <source>
        <strain evidence="8">Ya'a_city_454_Pm</strain>
        <tissue evidence="8">Whole body</tissue>
    </source>
</reference>
<dbReference type="AlphaFoldDB" id="A0A194QXM3"/>
<feature type="domain" description="Glycosyl hydrolase family 32 C-terminal" evidence="7">
    <location>
        <begin position="403"/>
        <end position="473"/>
    </location>
</feature>
<evidence type="ECO:0000256" key="4">
    <source>
        <dbReference type="RuleBase" id="RU362110"/>
    </source>
</evidence>
<dbReference type="EC" id="3.2.1.26" evidence="4"/>
<name>A0A194QXM3_PAPMA</name>
<dbReference type="Pfam" id="PF08244">
    <property type="entry name" value="Glyco_hydro_32C"/>
    <property type="match status" value="1"/>
</dbReference>
<dbReference type="Pfam" id="PF00251">
    <property type="entry name" value="Glyco_hydro_32N"/>
    <property type="match status" value="1"/>
</dbReference>
<keyword evidence="3 4" id="KW-0326">Glycosidase</keyword>
<feature type="domain" description="Glycosyl hydrolase family 32 N-terminal" evidence="6">
    <location>
        <begin position="44"/>
        <end position="349"/>
    </location>
</feature>
<proteinExistence type="inferred from homology"/>
<evidence type="ECO:0000259" key="6">
    <source>
        <dbReference type="Pfam" id="PF00251"/>
    </source>
</evidence>
<dbReference type="Proteomes" id="UP000053240">
    <property type="component" value="Unassembled WGS sequence"/>
</dbReference>
<evidence type="ECO:0000256" key="5">
    <source>
        <dbReference type="SAM" id="SignalP"/>
    </source>
</evidence>
<dbReference type="InterPro" id="IPR051214">
    <property type="entry name" value="GH32_Enzymes"/>
</dbReference>
<keyword evidence="9" id="KW-1185">Reference proteome</keyword>
<accession>A0A194QXM3</accession>
<dbReference type="OrthoDB" id="202537at2759"/>
<gene>
    <name evidence="8" type="ORF">RR48_13065</name>
</gene>
<dbReference type="KEGG" id="pmac:106718148"/>
<comment type="catalytic activity">
    <reaction evidence="4">
        <text>Hydrolysis of terminal non-reducing beta-D-fructofuranoside residues in beta-D-fructofuranosides.</text>
        <dbReference type="EC" id="3.2.1.26"/>
    </reaction>
</comment>
<dbReference type="InterPro" id="IPR013189">
    <property type="entry name" value="Glyco_hydro_32_C"/>
</dbReference>
<dbReference type="SUPFAM" id="SSF49899">
    <property type="entry name" value="Concanavalin A-like lectins/glucanases"/>
    <property type="match status" value="1"/>
</dbReference>
<dbReference type="GO" id="GO:0005737">
    <property type="term" value="C:cytoplasm"/>
    <property type="evidence" value="ECO:0007669"/>
    <property type="project" value="InterPro"/>
</dbReference>
<comment type="similarity">
    <text evidence="1 4">Belongs to the glycosyl hydrolase 32 family.</text>
</comment>
<dbReference type="InterPro" id="IPR013320">
    <property type="entry name" value="ConA-like_dom_sf"/>
</dbReference>
<evidence type="ECO:0000313" key="9">
    <source>
        <dbReference type="Proteomes" id="UP000053240"/>
    </source>
</evidence>
<dbReference type="Gene3D" id="2.60.120.560">
    <property type="entry name" value="Exo-inulinase, domain 1"/>
    <property type="match status" value="1"/>
</dbReference>
<protein>
    <recommendedName>
        <fullName evidence="4">Sucrose-6-phosphate hydrolase</fullName>
        <ecNumber evidence="4">3.2.1.26</ecNumber>
    </recommendedName>
</protein>
<dbReference type="PANTHER" id="PTHR43101">
    <property type="entry name" value="BETA-FRUCTOSIDASE"/>
    <property type="match status" value="1"/>
</dbReference>
<evidence type="ECO:0000313" key="8">
    <source>
        <dbReference type="EMBL" id="KPJ08326.1"/>
    </source>
</evidence>
<dbReference type="GO" id="GO:0005975">
    <property type="term" value="P:carbohydrate metabolic process"/>
    <property type="evidence" value="ECO:0007669"/>
    <property type="project" value="InterPro"/>
</dbReference>
<evidence type="ECO:0000256" key="2">
    <source>
        <dbReference type="ARBA" id="ARBA00022801"/>
    </source>
</evidence>
<dbReference type="PANTHER" id="PTHR43101:SF1">
    <property type="entry name" value="BETA-FRUCTOSIDASE"/>
    <property type="match status" value="1"/>
</dbReference>
<dbReference type="EMBL" id="KQ461155">
    <property type="protein sequence ID" value="KPJ08326.1"/>
    <property type="molecule type" value="Genomic_DNA"/>
</dbReference>
<sequence length="515" mass="59010">MELCVPLLWLAVVVPEVANGLAHVEAYVKRNKHVGKKKYRPIYHISSPNGWVSDPTGFAFFKKQYHMFFQFHPYNGHWGHIHWGHAVSINLVDWTHFPPAIVPREYYEMHGCQSGTALVHNDYLTLFYTGTVVADNETFQTQNLALSGDGVVFQKYIYNPIIREAPHGVGEFRNPRVWKFRNTWYMMIGTTSREGNGKLILYTSGDMFNWKLDGTIAESMGDMGSMWENPDMFLMDGQHILIFSVQGIKGEGYRFRNLYQTGYVVGNFDYVLGQFEDLEITTSTFTELDYGHDFYAAKTMLSTDGRRLLVAWLGMWGSEFIESKDGWASMLTIVRELRLSDSSRLIMTPVRETVELRAEILEDAWYGPGEMFIAGTKSFELIVNSSAIVSYVGLIFEWGIDGRLSIGYHADHAHVSLDRGGPDGLRIAEWAPNGYIHWRIFIDSSSVELFCGEGDVVFTSRIYPKKDIRVRVSGDTQLHILQYRLRRSIGHNNKRPTKGRKRTRISNKFKIDLAD</sequence>
<dbReference type="SUPFAM" id="SSF75005">
    <property type="entry name" value="Arabinanase/levansucrase/invertase"/>
    <property type="match status" value="1"/>
</dbReference>